<gene>
    <name evidence="2" type="ORF">BRAD3257_2090</name>
</gene>
<evidence type="ECO:0000313" key="3">
    <source>
        <dbReference type="Proteomes" id="UP000246085"/>
    </source>
</evidence>
<organism evidence="2 3">
    <name type="scientific">Bradyrhizobium vignae</name>
    <dbReference type="NCBI Taxonomy" id="1549949"/>
    <lineage>
        <taxon>Bacteria</taxon>
        <taxon>Pseudomonadati</taxon>
        <taxon>Pseudomonadota</taxon>
        <taxon>Alphaproteobacteria</taxon>
        <taxon>Hyphomicrobiales</taxon>
        <taxon>Nitrobacteraceae</taxon>
        <taxon>Bradyrhizobium</taxon>
    </lineage>
</organism>
<protein>
    <recommendedName>
        <fullName evidence="4">DUF2892 domain-containing protein</fullName>
    </recommendedName>
</protein>
<keyword evidence="1" id="KW-0472">Membrane</keyword>
<sequence length="85" mass="9191">MRTGGRRCCPSRTLAHERFAWPGVEWRPNSRFAMHRAVAYAISTVIVLLGVWIIAAGLSSGSPVLWIVVGLVPIVTGLVSAFCPT</sequence>
<feature type="transmembrane region" description="Helical" evidence="1">
    <location>
        <begin position="37"/>
        <end position="58"/>
    </location>
</feature>
<evidence type="ECO:0000256" key="1">
    <source>
        <dbReference type="SAM" id="Phobius"/>
    </source>
</evidence>
<evidence type="ECO:0000313" key="2">
    <source>
        <dbReference type="EMBL" id="SPP93180.1"/>
    </source>
</evidence>
<name>A0A2U3PVJ9_9BRAD</name>
<keyword evidence="1" id="KW-0812">Transmembrane</keyword>
<dbReference type="Proteomes" id="UP000246085">
    <property type="component" value="Chromosome BRAD3257"/>
</dbReference>
<evidence type="ECO:0008006" key="4">
    <source>
        <dbReference type="Google" id="ProtNLM"/>
    </source>
</evidence>
<reference evidence="2 3" key="1">
    <citation type="submission" date="2018-03" db="EMBL/GenBank/DDBJ databases">
        <authorList>
            <person name="Gully D."/>
        </authorList>
    </citation>
    <scope>NUCLEOTIDE SEQUENCE [LARGE SCALE GENOMIC DNA]</scope>
    <source>
        <strain evidence="2">ORS3257</strain>
    </source>
</reference>
<proteinExistence type="predicted"/>
<keyword evidence="1" id="KW-1133">Transmembrane helix</keyword>
<accession>A0A2U3PVJ9</accession>
<feature type="transmembrane region" description="Helical" evidence="1">
    <location>
        <begin position="64"/>
        <end position="83"/>
    </location>
</feature>
<dbReference type="AlphaFoldDB" id="A0A2U3PVJ9"/>
<dbReference type="KEGG" id="bvz:BRAD3257_2090"/>
<dbReference type="EMBL" id="LS398110">
    <property type="protein sequence ID" value="SPP93180.1"/>
    <property type="molecule type" value="Genomic_DNA"/>
</dbReference>